<gene>
    <name evidence="1" type="ORF">CLUMA_CG007847</name>
</gene>
<organism evidence="1 2">
    <name type="scientific">Clunio marinus</name>
    <dbReference type="NCBI Taxonomy" id="568069"/>
    <lineage>
        <taxon>Eukaryota</taxon>
        <taxon>Metazoa</taxon>
        <taxon>Ecdysozoa</taxon>
        <taxon>Arthropoda</taxon>
        <taxon>Hexapoda</taxon>
        <taxon>Insecta</taxon>
        <taxon>Pterygota</taxon>
        <taxon>Neoptera</taxon>
        <taxon>Endopterygota</taxon>
        <taxon>Diptera</taxon>
        <taxon>Nematocera</taxon>
        <taxon>Chironomoidea</taxon>
        <taxon>Chironomidae</taxon>
        <taxon>Clunio</taxon>
    </lineage>
</organism>
<dbReference type="AlphaFoldDB" id="A0A1J1I406"/>
<name>A0A1J1I406_9DIPT</name>
<dbReference type="Proteomes" id="UP000183832">
    <property type="component" value="Unassembled WGS sequence"/>
</dbReference>
<evidence type="ECO:0000313" key="1">
    <source>
        <dbReference type="EMBL" id="CRK94332.1"/>
    </source>
</evidence>
<keyword evidence="2" id="KW-1185">Reference proteome</keyword>
<dbReference type="EMBL" id="CVRI01000038">
    <property type="protein sequence ID" value="CRK94332.1"/>
    <property type="molecule type" value="Genomic_DNA"/>
</dbReference>
<proteinExistence type="predicted"/>
<accession>A0A1J1I406</accession>
<evidence type="ECO:0000313" key="2">
    <source>
        <dbReference type="Proteomes" id="UP000183832"/>
    </source>
</evidence>
<sequence>MAPSSVNSKNDDTSDECAKTTLSPKHFCCSLYNCSNTLTVKVTIVSRGKIFSKIIKRLKKLNG</sequence>
<reference evidence="1 2" key="1">
    <citation type="submission" date="2015-04" db="EMBL/GenBank/DDBJ databases">
        <authorList>
            <person name="Syromyatnikov M.Y."/>
            <person name="Popov V.N."/>
        </authorList>
    </citation>
    <scope>NUCLEOTIDE SEQUENCE [LARGE SCALE GENOMIC DNA]</scope>
</reference>
<protein>
    <submittedName>
        <fullName evidence="1">CLUMA_CG007847, isoform A</fullName>
    </submittedName>
</protein>